<gene>
    <name evidence="8" type="ORF">HMPREF3229_00881</name>
</gene>
<dbReference type="Gene3D" id="3.20.20.10">
    <property type="entry name" value="Alanine racemase"/>
    <property type="match status" value="1"/>
</dbReference>
<feature type="domain" description="Alanine racemase C-terminal" evidence="7">
    <location>
        <begin position="246"/>
        <end position="373"/>
    </location>
</feature>
<evidence type="ECO:0000256" key="1">
    <source>
        <dbReference type="ARBA" id="ARBA00001933"/>
    </source>
</evidence>
<dbReference type="UniPathway" id="UPA00042">
    <property type="reaction ID" value="UER00497"/>
</dbReference>
<organism evidence="8">
    <name type="scientific">Peptoniphilus harei</name>
    <dbReference type="NCBI Taxonomy" id="54005"/>
    <lineage>
        <taxon>Bacteria</taxon>
        <taxon>Bacillati</taxon>
        <taxon>Bacillota</taxon>
        <taxon>Tissierellia</taxon>
        <taxon>Tissierellales</taxon>
        <taxon>Peptoniphilaceae</taxon>
        <taxon>Peptoniphilus</taxon>
    </lineage>
</organism>
<dbReference type="SUPFAM" id="SSF51419">
    <property type="entry name" value="PLP-binding barrel"/>
    <property type="match status" value="1"/>
</dbReference>
<dbReference type="AlphaFoldDB" id="A0A133PP53"/>
<comment type="catalytic activity">
    <reaction evidence="4">
        <text>L-alanine = D-alanine</text>
        <dbReference type="Rhea" id="RHEA:20249"/>
        <dbReference type="ChEBI" id="CHEBI:57416"/>
        <dbReference type="ChEBI" id="CHEBI:57972"/>
        <dbReference type="EC" id="5.1.1.1"/>
    </reaction>
</comment>
<proteinExistence type="inferred from homology"/>
<name>A0A133PP53_9FIRM</name>
<protein>
    <recommendedName>
        <fullName evidence="4">Alanine racemase</fullName>
        <ecNumber evidence="4">5.1.1.1</ecNumber>
    </recommendedName>
</protein>
<dbReference type="PATRIC" id="fig|54005.3.peg.866"/>
<evidence type="ECO:0000256" key="3">
    <source>
        <dbReference type="ARBA" id="ARBA00023235"/>
    </source>
</evidence>
<dbReference type="EMBL" id="LRQE01000025">
    <property type="protein sequence ID" value="KXA30418.1"/>
    <property type="molecule type" value="Genomic_DNA"/>
</dbReference>
<dbReference type="GO" id="GO:0008784">
    <property type="term" value="F:alanine racemase activity"/>
    <property type="evidence" value="ECO:0007669"/>
    <property type="project" value="UniProtKB-UniRule"/>
</dbReference>
<sequence>MKDFLTRPAWIEIDLDKFENNMKIIKDKVGEKTEVMSVVKSDAYRLGALPLSQVSLDLGINYYAVATLSEALSLRKKFDEVNILILGYTPRHLYEDAIKNHITLTIYSLNDALVLNELAGNLKEEAKIHIAFDSGMSRIGFMPSDEAKKEISEIFKLEKINVEGIFSHFAACETDPEFTERQFKTFTNFIDELSELGCRFKFRHIANSHSVLFHDEYDLDMVRPGIIQFGYTDSDHLPDEFGLEEILSLKAQISSIREVKKGETVGYERFYKCPRDTKVVTLPLGYADAFPRILSEKIEVLINGKRCKQIGLICMDQMMVDATDVDCKIGDDVVLIGKQGDEEIKVRDICIHSGDCETSFITHFNRRLPKYYYKNKELVHVSKMD</sequence>
<comment type="caution">
    <text evidence="8">The sequence shown here is derived from an EMBL/GenBank/DDBJ whole genome shotgun (WGS) entry which is preliminary data.</text>
</comment>
<dbReference type="PRINTS" id="PR00992">
    <property type="entry name" value="ALARACEMASE"/>
</dbReference>
<dbReference type="NCBIfam" id="TIGR00492">
    <property type="entry name" value="alr"/>
    <property type="match status" value="1"/>
</dbReference>
<dbReference type="PANTHER" id="PTHR30511">
    <property type="entry name" value="ALANINE RACEMASE"/>
    <property type="match status" value="1"/>
</dbReference>
<evidence type="ECO:0000256" key="4">
    <source>
        <dbReference type="HAMAP-Rule" id="MF_01201"/>
    </source>
</evidence>
<dbReference type="FunFam" id="3.20.20.10:FF:000002">
    <property type="entry name" value="Alanine racemase"/>
    <property type="match status" value="1"/>
</dbReference>
<dbReference type="GO" id="GO:0030170">
    <property type="term" value="F:pyridoxal phosphate binding"/>
    <property type="evidence" value="ECO:0007669"/>
    <property type="project" value="UniProtKB-UniRule"/>
</dbReference>
<keyword evidence="3 4" id="KW-0413">Isomerase</keyword>
<dbReference type="CDD" id="cd00430">
    <property type="entry name" value="PLPDE_III_AR"/>
    <property type="match status" value="1"/>
</dbReference>
<feature type="binding site" evidence="4 6">
    <location>
        <position position="138"/>
    </location>
    <ligand>
        <name>substrate</name>
    </ligand>
</feature>
<dbReference type="Pfam" id="PF01168">
    <property type="entry name" value="Ala_racemase_N"/>
    <property type="match status" value="1"/>
</dbReference>
<dbReference type="Proteomes" id="UP000070174">
    <property type="component" value="Unassembled WGS sequence"/>
</dbReference>
<dbReference type="GO" id="GO:0030632">
    <property type="term" value="P:D-alanine biosynthetic process"/>
    <property type="evidence" value="ECO:0007669"/>
    <property type="project" value="UniProtKB-UniRule"/>
</dbReference>
<dbReference type="InterPro" id="IPR011079">
    <property type="entry name" value="Ala_racemase_C"/>
</dbReference>
<accession>A0A133PP53</accession>
<dbReference type="InterPro" id="IPR009006">
    <property type="entry name" value="Ala_racemase/Decarboxylase_C"/>
</dbReference>
<evidence type="ECO:0000259" key="7">
    <source>
        <dbReference type="SMART" id="SM01005"/>
    </source>
</evidence>
<dbReference type="GO" id="GO:0009252">
    <property type="term" value="P:peptidoglycan biosynthetic process"/>
    <property type="evidence" value="ECO:0007669"/>
    <property type="project" value="TreeGrafter"/>
</dbReference>
<evidence type="ECO:0000256" key="2">
    <source>
        <dbReference type="ARBA" id="ARBA00022898"/>
    </source>
</evidence>
<feature type="active site" description="Proton acceptor; specific for L-alanine" evidence="4">
    <location>
        <position position="267"/>
    </location>
</feature>
<feature type="modified residue" description="N6-(pyridoxal phosphate)lysine" evidence="4 5">
    <location>
        <position position="40"/>
    </location>
</feature>
<feature type="binding site" evidence="4 6">
    <location>
        <position position="315"/>
    </location>
    <ligand>
        <name>substrate</name>
    </ligand>
</feature>
<evidence type="ECO:0000256" key="6">
    <source>
        <dbReference type="PIRSR" id="PIRSR600821-52"/>
    </source>
</evidence>
<evidence type="ECO:0000313" key="9">
    <source>
        <dbReference type="Proteomes" id="UP000070174"/>
    </source>
</evidence>
<comment type="similarity">
    <text evidence="4">Belongs to the alanine racemase family.</text>
</comment>
<comment type="pathway">
    <text evidence="4">Amino-acid biosynthesis; D-alanine biosynthesis; D-alanine from L-alanine: step 1/1.</text>
</comment>
<dbReference type="SUPFAM" id="SSF50621">
    <property type="entry name" value="Alanine racemase C-terminal domain-like"/>
    <property type="match status" value="1"/>
</dbReference>
<dbReference type="EC" id="5.1.1.1" evidence="4"/>
<comment type="function">
    <text evidence="4">Catalyzes the interconversion of L-alanine and D-alanine. May also act on other amino acids.</text>
</comment>
<dbReference type="PANTHER" id="PTHR30511:SF0">
    <property type="entry name" value="ALANINE RACEMASE, CATABOLIC-RELATED"/>
    <property type="match status" value="1"/>
</dbReference>
<dbReference type="SMART" id="SM01005">
    <property type="entry name" value="Ala_racemase_C"/>
    <property type="match status" value="1"/>
</dbReference>
<dbReference type="Gene3D" id="2.40.37.10">
    <property type="entry name" value="Lyase, Ornithine Decarboxylase, Chain A, domain 1"/>
    <property type="match status" value="1"/>
</dbReference>
<dbReference type="InterPro" id="IPR029066">
    <property type="entry name" value="PLP-binding_barrel"/>
</dbReference>
<dbReference type="GO" id="GO:0005829">
    <property type="term" value="C:cytosol"/>
    <property type="evidence" value="ECO:0007669"/>
    <property type="project" value="TreeGrafter"/>
</dbReference>
<dbReference type="InterPro" id="IPR001608">
    <property type="entry name" value="Ala_racemase_N"/>
</dbReference>
<dbReference type="InterPro" id="IPR000821">
    <property type="entry name" value="Ala_racemase"/>
</dbReference>
<comment type="cofactor">
    <cofactor evidence="1 4 5">
        <name>pyridoxal 5'-phosphate</name>
        <dbReference type="ChEBI" id="CHEBI:597326"/>
    </cofactor>
</comment>
<dbReference type="RefSeq" id="WP_060800060.1">
    <property type="nucleotide sequence ID" value="NZ_KQ957097.1"/>
</dbReference>
<evidence type="ECO:0000313" key="8">
    <source>
        <dbReference type="EMBL" id="KXA30418.1"/>
    </source>
</evidence>
<dbReference type="Pfam" id="PF00842">
    <property type="entry name" value="Ala_racemase_C"/>
    <property type="match status" value="1"/>
</dbReference>
<feature type="active site" description="Proton acceptor; specific for D-alanine" evidence="4">
    <location>
        <position position="40"/>
    </location>
</feature>
<reference evidence="8 9" key="1">
    <citation type="submission" date="2016-01" db="EMBL/GenBank/DDBJ databases">
        <authorList>
            <person name="Oliw E.H."/>
        </authorList>
    </citation>
    <scope>NUCLEOTIDE SEQUENCE [LARGE SCALE GENOMIC DNA]</scope>
    <source>
        <strain evidence="8 9">CMW7756A</strain>
    </source>
</reference>
<dbReference type="HAMAP" id="MF_01201">
    <property type="entry name" value="Ala_racemase"/>
    <property type="match status" value="1"/>
</dbReference>
<evidence type="ECO:0000256" key="5">
    <source>
        <dbReference type="PIRSR" id="PIRSR600821-50"/>
    </source>
</evidence>
<keyword evidence="2 4" id="KW-0663">Pyridoxal phosphate</keyword>